<proteinExistence type="predicted"/>
<protein>
    <submittedName>
        <fullName evidence="1">Uncharacterized protein</fullName>
    </submittedName>
</protein>
<name>A0ACB6ZAV0_THEGA</name>
<gene>
    <name evidence="1" type="ORF">BDM02DRAFT_3188660</name>
</gene>
<organism evidence="1 2">
    <name type="scientific">Thelephora ganbajun</name>
    <name type="common">Ganba fungus</name>
    <dbReference type="NCBI Taxonomy" id="370292"/>
    <lineage>
        <taxon>Eukaryota</taxon>
        <taxon>Fungi</taxon>
        <taxon>Dikarya</taxon>
        <taxon>Basidiomycota</taxon>
        <taxon>Agaricomycotina</taxon>
        <taxon>Agaricomycetes</taxon>
        <taxon>Thelephorales</taxon>
        <taxon>Thelephoraceae</taxon>
        <taxon>Thelephora</taxon>
    </lineage>
</organism>
<sequence>MSLQEIDKMRIDGKFMDLGKNVPQGQYVLSYTLRRCYGILHQLLLSGEPVPEELMPIGKQAFGGQDVSQCGAKMRWIVQCERPLSRESPTPRFIVVFPSRCSKLTHYEWTASYPARMERYQKGRSIVMAHSNERHELVEMLKEQLSEQEDGDDGHDGDAELLDEEGKDGEEYGEPVSL</sequence>
<reference evidence="1" key="2">
    <citation type="journal article" date="2020" name="Nat. Commun.">
        <title>Large-scale genome sequencing of mycorrhizal fungi provides insights into the early evolution of symbiotic traits.</title>
        <authorList>
            <person name="Miyauchi S."/>
            <person name="Kiss E."/>
            <person name="Kuo A."/>
            <person name="Drula E."/>
            <person name="Kohler A."/>
            <person name="Sanchez-Garcia M."/>
            <person name="Morin E."/>
            <person name="Andreopoulos B."/>
            <person name="Barry K.W."/>
            <person name="Bonito G."/>
            <person name="Buee M."/>
            <person name="Carver A."/>
            <person name="Chen C."/>
            <person name="Cichocki N."/>
            <person name="Clum A."/>
            <person name="Culley D."/>
            <person name="Crous P.W."/>
            <person name="Fauchery L."/>
            <person name="Girlanda M."/>
            <person name="Hayes R.D."/>
            <person name="Keri Z."/>
            <person name="LaButti K."/>
            <person name="Lipzen A."/>
            <person name="Lombard V."/>
            <person name="Magnuson J."/>
            <person name="Maillard F."/>
            <person name="Murat C."/>
            <person name="Nolan M."/>
            <person name="Ohm R.A."/>
            <person name="Pangilinan J."/>
            <person name="Pereira M.F."/>
            <person name="Perotto S."/>
            <person name="Peter M."/>
            <person name="Pfister S."/>
            <person name="Riley R."/>
            <person name="Sitrit Y."/>
            <person name="Stielow J.B."/>
            <person name="Szollosi G."/>
            <person name="Zifcakova L."/>
            <person name="Stursova M."/>
            <person name="Spatafora J.W."/>
            <person name="Tedersoo L."/>
            <person name="Vaario L.M."/>
            <person name="Yamada A."/>
            <person name="Yan M."/>
            <person name="Wang P."/>
            <person name="Xu J."/>
            <person name="Bruns T."/>
            <person name="Baldrian P."/>
            <person name="Vilgalys R."/>
            <person name="Dunand C."/>
            <person name="Henrissat B."/>
            <person name="Grigoriev I.V."/>
            <person name="Hibbett D."/>
            <person name="Nagy L.G."/>
            <person name="Martin F.M."/>
        </authorList>
    </citation>
    <scope>NUCLEOTIDE SEQUENCE</scope>
    <source>
        <strain evidence="1">P2</strain>
    </source>
</reference>
<evidence type="ECO:0000313" key="2">
    <source>
        <dbReference type="Proteomes" id="UP000886501"/>
    </source>
</evidence>
<comment type="caution">
    <text evidence="1">The sequence shown here is derived from an EMBL/GenBank/DDBJ whole genome shotgun (WGS) entry which is preliminary data.</text>
</comment>
<evidence type="ECO:0000313" key="1">
    <source>
        <dbReference type="EMBL" id="KAF9646612.1"/>
    </source>
</evidence>
<reference evidence="1" key="1">
    <citation type="submission" date="2019-10" db="EMBL/GenBank/DDBJ databases">
        <authorList>
            <consortium name="DOE Joint Genome Institute"/>
            <person name="Kuo A."/>
            <person name="Miyauchi S."/>
            <person name="Kiss E."/>
            <person name="Drula E."/>
            <person name="Kohler A."/>
            <person name="Sanchez-Garcia M."/>
            <person name="Andreopoulos B."/>
            <person name="Barry K.W."/>
            <person name="Bonito G."/>
            <person name="Buee M."/>
            <person name="Carver A."/>
            <person name="Chen C."/>
            <person name="Cichocki N."/>
            <person name="Clum A."/>
            <person name="Culley D."/>
            <person name="Crous P.W."/>
            <person name="Fauchery L."/>
            <person name="Girlanda M."/>
            <person name="Hayes R."/>
            <person name="Keri Z."/>
            <person name="Labutti K."/>
            <person name="Lipzen A."/>
            <person name="Lombard V."/>
            <person name="Magnuson J."/>
            <person name="Maillard F."/>
            <person name="Morin E."/>
            <person name="Murat C."/>
            <person name="Nolan M."/>
            <person name="Ohm R."/>
            <person name="Pangilinan J."/>
            <person name="Pereira M."/>
            <person name="Perotto S."/>
            <person name="Peter M."/>
            <person name="Riley R."/>
            <person name="Sitrit Y."/>
            <person name="Stielow B."/>
            <person name="Szollosi G."/>
            <person name="Zifcakova L."/>
            <person name="Stursova M."/>
            <person name="Spatafora J.W."/>
            <person name="Tedersoo L."/>
            <person name="Vaario L.-M."/>
            <person name="Yamada A."/>
            <person name="Yan M."/>
            <person name="Wang P."/>
            <person name="Xu J."/>
            <person name="Bruns T."/>
            <person name="Baldrian P."/>
            <person name="Vilgalys R."/>
            <person name="Henrissat B."/>
            <person name="Grigoriev I.V."/>
            <person name="Hibbett D."/>
            <person name="Nagy L.G."/>
            <person name="Martin F.M."/>
        </authorList>
    </citation>
    <scope>NUCLEOTIDE SEQUENCE</scope>
    <source>
        <strain evidence="1">P2</strain>
    </source>
</reference>
<keyword evidence="2" id="KW-1185">Reference proteome</keyword>
<accession>A0ACB6ZAV0</accession>
<dbReference type="Proteomes" id="UP000886501">
    <property type="component" value="Unassembled WGS sequence"/>
</dbReference>
<dbReference type="EMBL" id="MU118053">
    <property type="protein sequence ID" value="KAF9646612.1"/>
    <property type="molecule type" value="Genomic_DNA"/>
</dbReference>